<accession>A0ABT9IJU6</accession>
<feature type="transmembrane region" description="Helical" evidence="2">
    <location>
        <begin position="26"/>
        <end position="46"/>
    </location>
</feature>
<keyword evidence="2" id="KW-1133">Transmembrane helix</keyword>
<organism evidence="3 4">
    <name type="scientific">Arthrobacter horti</name>
    <dbReference type="NCBI Taxonomy" id="3068273"/>
    <lineage>
        <taxon>Bacteria</taxon>
        <taxon>Bacillati</taxon>
        <taxon>Actinomycetota</taxon>
        <taxon>Actinomycetes</taxon>
        <taxon>Micrococcales</taxon>
        <taxon>Micrococcaceae</taxon>
        <taxon>Arthrobacter</taxon>
    </lineage>
</organism>
<dbReference type="RefSeq" id="WP_305994907.1">
    <property type="nucleotide sequence ID" value="NZ_JAVALS010000001.1"/>
</dbReference>
<evidence type="ECO:0000256" key="2">
    <source>
        <dbReference type="SAM" id="Phobius"/>
    </source>
</evidence>
<proteinExistence type="predicted"/>
<feature type="region of interest" description="Disordered" evidence="1">
    <location>
        <begin position="59"/>
        <end position="91"/>
    </location>
</feature>
<protein>
    <submittedName>
        <fullName evidence="3">Uncharacterized protein</fullName>
    </submittedName>
</protein>
<sequence length="91" mass="9529">MGSSVYGKGYYDGKADGVTEAHKEDALLAAVVGGVAVIGVLAYKGYSWGKGKIEERSATKAEERLRNAEAMAQPHEIEDPEGTNGTAAATR</sequence>
<comment type="caution">
    <text evidence="3">The sequence shown here is derived from an EMBL/GenBank/DDBJ whole genome shotgun (WGS) entry which is preliminary data.</text>
</comment>
<dbReference type="EMBL" id="JAVALS010000001">
    <property type="protein sequence ID" value="MDP5225870.1"/>
    <property type="molecule type" value="Genomic_DNA"/>
</dbReference>
<reference evidence="3 4" key="1">
    <citation type="submission" date="2023-08" db="EMBL/GenBank/DDBJ databases">
        <title>Arthrobacter horti sp. nov., isolated from forest soil.</title>
        <authorList>
            <person name="Park M."/>
        </authorList>
    </citation>
    <scope>NUCLEOTIDE SEQUENCE [LARGE SCALE GENOMIC DNA]</scope>
    <source>
        <strain evidence="3 4">YJM1</strain>
    </source>
</reference>
<evidence type="ECO:0000256" key="1">
    <source>
        <dbReference type="SAM" id="MobiDB-lite"/>
    </source>
</evidence>
<gene>
    <name evidence="3" type="ORF">Q9R02_01700</name>
</gene>
<name>A0ABT9IJU6_9MICC</name>
<keyword evidence="2" id="KW-0812">Transmembrane</keyword>
<evidence type="ECO:0000313" key="3">
    <source>
        <dbReference type="EMBL" id="MDP5225870.1"/>
    </source>
</evidence>
<keyword evidence="4" id="KW-1185">Reference proteome</keyword>
<keyword evidence="2" id="KW-0472">Membrane</keyword>
<dbReference type="Proteomes" id="UP001232725">
    <property type="component" value="Unassembled WGS sequence"/>
</dbReference>
<evidence type="ECO:0000313" key="4">
    <source>
        <dbReference type="Proteomes" id="UP001232725"/>
    </source>
</evidence>